<name>A0ABM1MBF9_NICVS</name>
<evidence type="ECO:0000313" key="2">
    <source>
        <dbReference type="RefSeq" id="XP_017771909.1"/>
    </source>
</evidence>
<proteinExistence type="predicted"/>
<dbReference type="RefSeq" id="XP_017771909.1">
    <property type="nucleotide sequence ID" value="XM_017916420.1"/>
</dbReference>
<organism evidence="1 2">
    <name type="scientific">Nicrophorus vespilloides</name>
    <name type="common">Boreal carrion beetle</name>
    <dbReference type="NCBI Taxonomy" id="110193"/>
    <lineage>
        <taxon>Eukaryota</taxon>
        <taxon>Metazoa</taxon>
        <taxon>Ecdysozoa</taxon>
        <taxon>Arthropoda</taxon>
        <taxon>Hexapoda</taxon>
        <taxon>Insecta</taxon>
        <taxon>Pterygota</taxon>
        <taxon>Neoptera</taxon>
        <taxon>Endopterygota</taxon>
        <taxon>Coleoptera</taxon>
        <taxon>Polyphaga</taxon>
        <taxon>Staphyliniformia</taxon>
        <taxon>Silphidae</taxon>
        <taxon>Nicrophorinae</taxon>
        <taxon>Nicrophorus</taxon>
    </lineage>
</organism>
<reference evidence="2" key="1">
    <citation type="submission" date="2025-08" db="UniProtKB">
        <authorList>
            <consortium name="RefSeq"/>
        </authorList>
    </citation>
    <scope>IDENTIFICATION</scope>
    <source>
        <tissue evidence="2">Whole Larva</tissue>
    </source>
</reference>
<keyword evidence="1" id="KW-1185">Reference proteome</keyword>
<gene>
    <name evidence="2" type="primary">LOC108559219</name>
</gene>
<sequence>MVLSGWFIDEDKICVMVDGNVVTEVRADKGGNLNWTWLKEVFNIQRRPSLDEVITDWPNLLQTEHPKTPTSSRRPSLADLIPDWPVLHHFTKTEVGCYRTTLLCINTSFVHDLSPQKNNLGTAVHYSLLT</sequence>
<accession>A0ABM1MBF9</accession>
<evidence type="ECO:0000313" key="1">
    <source>
        <dbReference type="Proteomes" id="UP000695000"/>
    </source>
</evidence>
<protein>
    <submittedName>
        <fullName evidence="2">Uncharacterized protein LOC108559219</fullName>
    </submittedName>
</protein>
<dbReference type="GeneID" id="108559219"/>
<dbReference type="Proteomes" id="UP000695000">
    <property type="component" value="Unplaced"/>
</dbReference>